<dbReference type="Gene3D" id="3.40.50.10320">
    <property type="entry name" value="LmbE-like"/>
    <property type="match status" value="1"/>
</dbReference>
<dbReference type="SUPFAM" id="SSF102588">
    <property type="entry name" value="LmbE-like"/>
    <property type="match status" value="1"/>
</dbReference>
<dbReference type="InterPro" id="IPR024078">
    <property type="entry name" value="LmbE-like_dom_sf"/>
</dbReference>
<dbReference type="NCBIfam" id="TIGR04001">
    <property type="entry name" value="thiol_BshB1"/>
    <property type="match status" value="1"/>
</dbReference>
<gene>
    <name evidence="1" type="primary">bshB1</name>
    <name evidence="1" type="ORF">F8C67_13485</name>
</gene>
<reference evidence="1 2" key="1">
    <citation type="submission" date="2019-09" db="EMBL/GenBank/DDBJ databases">
        <title>Genomes of family Cryomorphaceae.</title>
        <authorList>
            <person name="Bowman J.P."/>
        </authorList>
    </citation>
    <scope>NUCLEOTIDE SEQUENCE [LARGE SCALE GENOMIC DNA]</scope>
    <source>
        <strain evidence="1 2">LMG 25704</strain>
    </source>
</reference>
<organism evidence="1 2">
    <name type="scientific">Phaeocystidibacter luteus</name>
    <dbReference type="NCBI Taxonomy" id="911197"/>
    <lineage>
        <taxon>Bacteria</taxon>
        <taxon>Pseudomonadati</taxon>
        <taxon>Bacteroidota</taxon>
        <taxon>Flavobacteriia</taxon>
        <taxon>Flavobacteriales</taxon>
        <taxon>Phaeocystidibacteraceae</taxon>
        <taxon>Phaeocystidibacter</taxon>
    </lineage>
</organism>
<dbReference type="PANTHER" id="PTHR12993">
    <property type="entry name" value="N-ACETYLGLUCOSAMINYL-PHOSPHATIDYLINOSITOL DE-N-ACETYLASE-RELATED"/>
    <property type="match status" value="1"/>
</dbReference>
<dbReference type="AlphaFoldDB" id="A0A6N6RFD5"/>
<dbReference type="GO" id="GO:0019213">
    <property type="term" value="F:deacetylase activity"/>
    <property type="evidence" value="ECO:0007669"/>
    <property type="project" value="InterPro"/>
</dbReference>
<dbReference type="InterPro" id="IPR003737">
    <property type="entry name" value="GlcNAc_PI_deacetylase-related"/>
</dbReference>
<dbReference type="GO" id="GO:0016811">
    <property type="term" value="F:hydrolase activity, acting on carbon-nitrogen (but not peptide) bonds, in linear amides"/>
    <property type="evidence" value="ECO:0007669"/>
    <property type="project" value="TreeGrafter"/>
</dbReference>
<sequence length="238" mass="26729">MKLDILAFGAHPDDVELGAGGTLAKAVDRGKKVGIVDLTKGDLGTRGTPEIRLVEAQNAAAVLGVHVRENLGFRDGFFKNDEEHQREVIRMIRKYRPEVVICNAPKDRHPDHGRASELVVESNFYAGLRMISTQENGEEQEAWRPKKVYHYIQFLDLPADFSVDVTGYVEKKMESIHAHASQFYDPNSDEPKTVISSKQFHDSITGRMVEWGRIIGVDHAEGFIVDRTIGVNEITDFI</sequence>
<name>A0A6N6RFD5_9FLAO</name>
<dbReference type="Proteomes" id="UP000468650">
    <property type="component" value="Unassembled WGS sequence"/>
</dbReference>
<dbReference type="PANTHER" id="PTHR12993:SF30">
    <property type="entry name" value="N-ACETYL-ALPHA-D-GLUCOSAMINYL L-MALATE DEACETYLASE 1"/>
    <property type="match status" value="1"/>
</dbReference>
<accession>A0A6N6RFD5</accession>
<dbReference type="Pfam" id="PF02585">
    <property type="entry name" value="PIG-L"/>
    <property type="match status" value="1"/>
</dbReference>
<comment type="caution">
    <text evidence="1">The sequence shown here is derived from an EMBL/GenBank/DDBJ whole genome shotgun (WGS) entry which is preliminary data.</text>
</comment>
<dbReference type="OrthoDB" id="9778719at2"/>
<evidence type="ECO:0000313" key="1">
    <source>
        <dbReference type="EMBL" id="KAB2805459.1"/>
    </source>
</evidence>
<dbReference type="GO" id="GO:0071793">
    <property type="term" value="P:bacillithiol biosynthetic process"/>
    <property type="evidence" value="ECO:0007669"/>
    <property type="project" value="InterPro"/>
</dbReference>
<dbReference type="EMBL" id="WBVO01000014">
    <property type="protein sequence ID" value="KAB2805459.1"/>
    <property type="molecule type" value="Genomic_DNA"/>
</dbReference>
<proteinExistence type="predicted"/>
<keyword evidence="2" id="KW-1185">Reference proteome</keyword>
<protein>
    <submittedName>
        <fullName evidence="1">Bacillithiol biosynthesis deacetylase BshB1</fullName>
    </submittedName>
</protein>
<evidence type="ECO:0000313" key="2">
    <source>
        <dbReference type="Proteomes" id="UP000468650"/>
    </source>
</evidence>
<dbReference type="InterPro" id="IPR023842">
    <property type="entry name" value="Bacillithiol_biosynth_BshB1"/>
</dbReference>
<dbReference type="RefSeq" id="WP_151668392.1">
    <property type="nucleotide sequence ID" value="NZ_WBVO01000014.1"/>
</dbReference>